<keyword evidence="1" id="KW-1133">Transmembrane helix</keyword>
<proteinExistence type="predicted"/>
<organism evidence="2 3">
    <name type="scientific">Paenibacillus flagellatus</name>
    <dbReference type="NCBI Taxonomy" id="2211139"/>
    <lineage>
        <taxon>Bacteria</taxon>
        <taxon>Bacillati</taxon>
        <taxon>Bacillota</taxon>
        <taxon>Bacilli</taxon>
        <taxon>Bacillales</taxon>
        <taxon>Paenibacillaceae</taxon>
        <taxon>Paenibacillus</taxon>
    </lineage>
</organism>
<keyword evidence="1" id="KW-0812">Transmembrane</keyword>
<reference evidence="2 3" key="1">
    <citation type="submission" date="2018-05" db="EMBL/GenBank/DDBJ databases">
        <title>Paenibacillus flagellatus sp. nov., isolated from selenium mineral soil.</title>
        <authorList>
            <person name="Dai X."/>
        </authorList>
    </citation>
    <scope>NUCLEOTIDE SEQUENCE [LARGE SCALE GENOMIC DNA]</scope>
    <source>
        <strain evidence="2 3">DXL2</strain>
    </source>
</reference>
<accession>A0A2V5KTN2</accession>
<keyword evidence="3" id="KW-1185">Reference proteome</keyword>
<dbReference type="RefSeq" id="WP_110840130.1">
    <property type="nucleotide sequence ID" value="NZ_QJVJ01000004.1"/>
</dbReference>
<dbReference type="AlphaFoldDB" id="A0A2V5KTN2"/>
<feature type="transmembrane region" description="Helical" evidence="1">
    <location>
        <begin position="32"/>
        <end position="52"/>
    </location>
</feature>
<protein>
    <submittedName>
        <fullName evidence="2">Uncharacterized protein</fullName>
    </submittedName>
</protein>
<evidence type="ECO:0000313" key="3">
    <source>
        <dbReference type="Proteomes" id="UP000247476"/>
    </source>
</evidence>
<evidence type="ECO:0000256" key="1">
    <source>
        <dbReference type="SAM" id="Phobius"/>
    </source>
</evidence>
<keyword evidence="1" id="KW-0472">Membrane</keyword>
<gene>
    <name evidence="2" type="ORF">DLM86_11470</name>
</gene>
<sequence>MIRILLVLAVAGAAAAFELPAMWRKRWRKEAAAYALLLAAGIAISIAAVLEADVPSPLLFMQMVFKPIHDLFLNRGWSP</sequence>
<evidence type="ECO:0000313" key="2">
    <source>
        <dbReference type="EMBL" id="PYI55137.1"/>
    </source>
</evidence>
<dbReference type="Proteomes" id="UP000247476">
    <property type="component" value="Unassembled WGS sequence"/>
</dbReference>
<name>A0A2V5KTN2_9BACL</name>
<comment type="caution">
    <text evidence="2">The sequence shown here is derived from an EMBL/GenBank/DDBJ whole genome shotgun (WGS) entry which is preliminary data.</text>
</comment>
<dbReference type="EMBL" id="QJVJ01000004">
    <property type="protein sequence ID" value="PYI55137.1"/>
    <property type="molecule type" value="Genomic_DNA"/>
</dbReference>